<comment type="caution">
    <text evidence="2">The sequence shown here is derived from an EMBL/GenBank/DDBJ whole genome shotgun (WGS) entry which is preliminary data.</text>
</comment>
<feature type="non-terminal residue" evidence="2">
    <location>
        <position position="1"/>
    </location>
</feature>
<keyword evidence="3" id="KW-1185">Reference proteome</keyword>
<reference evidence="2 3" key="1">
    <citation type="journal article" date="2018" name="Sci. Rep.">
        <title>Genomic signatures of local adaptation to the degree of environmental predictability in rotifers.</title>
        <authorList>
            <person name="Franch-Gras L."/>
            <person name="Hahn C."/>
            <person name="Garcia-Roger E.M."/>
            <person name="Carmona M.J."/>
            <person name="Serra M."/>
            <person name="Gomez A."/>
        </authorList>
    </citation>
    <scope>NUCLEOTIDE SEQUENCE [LARGE SCALE GENOMIC DNA]</scope>
    <source>
        <strain evidence="2">HYR1</strain>
    </source>
</reference>
<accession>A0A3M7QF52</accession>
<evidence type="ECO:0000313" key="3">
    <source>
        <dbReference type="Proteomes" id="UP000276133"/>
    </source>
</evidence>
<name>A0A3M7QF52_BRAPC</name>
<protein>
    <submittedName>
        <fullName evidence="2">Uncharacterized protein</fullName>
    </submittedName>
</protein>
<gene>
    <name evidence="2" type="ORF">BpHYR1_054465</name>
</gene>
<proteinExistence type="predicted"/>
<evidence type="ECO:0000313" key="2">
    <source>
        <dbReference type="EMBL" id="RNA09671.1"/>
    </source>
</evidence>
<dbReference type="EMBL" id="REGN01006400">
    <property type="protein sequence ID" value="RNA09671.1"/>
    <property type="molecule type" value="Genomic_DNA"/>
</dbReference>
<feature type="region of interest" description="Disordered" evidence="1">
    <location>
        <begin position="1"/>
        <end position="37"/>
    </location>
</feature>
<evidence type="ECO:0000256" key="1">
    <source>
        <dbReference type="SAM" id="MobiDB-lite"/>
    </source>
</evidence>
<dbReference type="Proteomes" id="UP000276133">
    <property type="component" value="Unassembled WGS sequence"/>
</dbReference>
<organism evidence="2 3">
    <name type="scientific">Brachionus plicatilis</name>
    <name type="common">Marine rotifer</name>
    <name type="synonym">Brachionus muelleri</name>
    <dbReference type="NCBI Taxonomy" id="10195"/>
    <lineage>
        <taxon>Eukaryota</taxon>
        <taxon>Metazoa</taxon>
        <taxon>Spiralia</taxon>
        <taxon>Gnathifera</taxon>
        <taxon>Rotifera</taxon>
        <taxon>Eurotatoria</taxon>
        <taxon>Monogononta</taxon>
        <taxon>Pseudotrocha</taxon>
        <taxon>Ploima</taxon>
        <taxon>Brachionidae</taxon>
        <taxon>Brachionus</taxon>
    </lineage>
</organism>
<sequence length="70" mass="8373">EEVRKRKGRGKEEERKRKGRSEEEERKKRGRGKEEERKEIDEFLNTLSALGRFHVIQALLQITTTTTIYI</sequence>
<dbReference type="AlphaFoldDB" id="A0A3M7QF52"/>